<name>A0A9N9WRW3_9DIPT</name>
<dbReference type="EC" id="2.7.1.82" evidence="5"/>
<dbReference type="Gene3D" id="3.90.1200.10">
    <property type="match status" value="1"/>
</dbReference>
<dbReference type="InterPro" id="IPR011009">
    <property type="entry name" value="Kinase-like_dom_sf"/>
</dbReference>
<dbReference type="AlphaFoldDB" id="A0A9N9WRW3"/>
<evidence type="ECO:0000256" key="5">
    <source>
        <dbReference type="ARBA" id="ARBA00038874"/>
    </source>
</evidence>
<evidence type="ECO:0000256" key="3">
    <source>
        <dbReference type="ARBA" id="ARBA00037883"/>
    </source>
</evidence>
<dbReference type="PANTHER" id="PTHR22603">
    <property type="entry name" value="CHOLINE/ETHANOALAMINE KINASE"/>
    <property type="match status" value="1"/>
</dbReference>
<evidence type="ECO:0000256" key="4">
    <source>
        <dbReference type="ARBA" id="ARBA00038211"/>
    </source>
</evidence>
<comment type="pathway">
    <text evidence="3">Phospholipid metabolism; phosphatidylethanolamine biosynthesis; phosphatidylethanolamine from ethanolamine: step 1/3.</text>
</comment>
<keyword evidence="2" id="KW-1208">Phospholipid metabolism</keyword>
<evidence type="ECO:0000256" key="1">
    <source>
        <dbReference type="ARBA" id="ARBA00023209"/>
    </source>
</evidence>
<protein>
    <recommendedName>
        <fullName evidence="5">ethanolamine kinase</fullName>
        <ecNumber evidence="5">2.7.1.82</ecNumber>
    </recommendedName>
</protein>
<dbReference type="Pfam" id="PF01633">
    <property type="entry name" value="Choline_kinase"/>
    <property type="match status" value="1"/>
</dbReference>
<evidence type="ECO:0000313" key="6">
    <source>
        <dbReference type="EMBL" id="CAG9802778.1"/>
    </source>
</evidence>
<dbReference type="EMBL" id="OU895878">
    <property type="protein sequence ID" value="CAG9802778.1"/>
    <property type="molecule type" value="Genomic_DNA"/>
</dbReference>
<comment type="similarity">
    <text evidence="4">Belongs to the choline/ethanolamine kinase family.</text>
</comment>
<keyword evidence="1" id="KW-0444">Lipid biosynthesis</keyword>
<evidence type="ECO:0000313" key="7">
    <source>
        <dbReference type="Proteomes" id="UP001153620"/>
    </source>
</evidence>
<gene>
    <name evidence="6" type="ORF">CHIRRI_LOCUS5683</name>
</gene>
<organism evidence="6 7">
    <name type="scientific">Chironomus riparius</name>
    <dbReference type="NCBI Taxonomy" id="315576"/>
    <lineage>
        <taxon>Eukaryota</taxon>
        <taxon>Metazoa</taxon>
        <taxon>Ecdysozoa</taxon>
        <taxon>Arthropoda</taxon>
        <taxon>Hexapoda</taxon>
        <taxon>Insecta</taxon>
        <taxon>Pterygota</taxon>
        <taxon>Neoptera</taxon>
        <taxon>Endopterygota</taxon>
        <taxon>Diptera</taxon>
        <taxon>Nematocera</taxon>
        <taxon>Chironomoidea</taxon>
        <taxon>Chironomidae</taxon>
        <taxon>Chironominae</taxon>
        <taxon>Chironomus</taxon>
    </lineage>
</organism>
<keyword evidence="1" id="KW-0443">Lipid metabolism</keyword>
<keyword evidence="7" id="KW-1185">Reference proteome</keyword>
<dbReference type="SUPFAM" id="SSF56112">
    <property type="entry name" value="Protein kinase-like (PK-like)"/>
    <property type="match status" value="1"/>
</dbReference>
<sequence length="345" mass="40172">MEELDINVDELNYEKGIIKILQVIRSNWKISDIKFKLFTDGITNKLVGCFYSDPESDFNDVILVRIYGNKTDLLIDRNAEKRNIKLLHGHKLAPQLYATFKNGLCYEYVPGVTPNSQSIYEPKIWKLVATHMANMHKLPLSSSQSMEPMLKTKTLKFLDLIPDKFTDQTKDERVKTAFPSVARLRDEFNELYSALEKTNSPVLFCHNDLLPGNVIYTEESNKVTFIDYEYAEPNHQAFDIGNHFAEFPGIGSDNIIDYTKYPSKEFQLEWLRVYLKEFNSTPDVTEDEVETLYKQVNKFALASHFLWTCWSLIQAEHSTIDFDFLRFGEIRYNEYLAKKDAFLSL</sequence>
<dbReference type="Proteomes" id="UP001153620">
    <property type="component" value="Chromosome 2"/>
</dbReference>
<proteinExistence type="inferred from homology"/>
<dbReference type="GO" id="GO:0004305">
    <property type="term" value="F:ethanolamine kinase activity"/>
    <property type="evidence" value="ECO:0007669"/>
    <property type="project" value="UniProtKB-EC"/>
</dbReference>
<dbReference type="OrthoDB" id="10267235at2759"/>
<dbReference type="GO" id="GO:0006646">
    <property type="term" value="P:phosphatidylethanolamine biosynthetic process"/>
    <property type="evidence" value="ECO:0007669"/>
    <property type="project" value="TreeGrafter"/>
</dbReference>
<reference evidence="6" key="2">
    <citation type="submission" date="2022-10" db="EMBL/GenBank/DDBJ databases">
        <authorList>
            <consortium name="ENA_rothamsted_submissions"/>
            <consortium name="culmorum"/>
            <person name="King R."/>
        </authorList>
    </citation>
    <scope>NUCLEOTIDE SEQUENCE</scope>
</reference>
<reference evidence="6" key="1">
    <citation type="submission" date="2022-01" db="EMBL/GenBank/DDBJ databases">
        <authorList>
            <person name="King R."/>
        </authorList>
    </citation>
    <scope>NUCLEOTIDE SEQUENCE</scope>
</reference>
<dbReference type="CDD" id="cd05157">
    <property type="entry name" value="ETNK_euk"/>
    <property type="match status" value="1"/>
</dbReference>
<dbReference type="PANTHER" id="PTHR22603:SF66">
    <property type="entry name" value="ETHANOLAMINE KINASE"/>
    <property type="match status" value="1"/>
</dbReference>
<accession>A0A9N9WRW3</accession>
<dbReference type="GO" id="GO:0005737">
    <property type="term" value="C:cytoplasm"/>
    <property type="evidence" value="ECO:0007669"/>
    <property type="project" value="TreeGrafter"/>
</dbReference>
<keyword evidence="1" id="KW-0594">Phospholipid biosynthesis</keyword>
<dbReference type="Gene3D" id="3.30.200.20">
    <property type="entry name" value="Phosphorylase Kinase, domain 1"/>
    <property type="match status" value="1"/>
</dbReference>
<evidence type="ECO:0000256" key="2">
    <source>
        <dbReference type="ARBA" id="ARBA00023264"/>
    </source>
</evidence>